<protein>
    <submittedName>
        <fullName evidence="3">Uncharacterized protein</fullName>
    </submittedName>
</protein>
<keyword evidence="1" id="KW-0175">Coiled coil</keyword>
<evidence type="ECO:0000313" key="3">
    <source>
        <dbReference type="EMBL" id="KAJ1201672.1"/>
    </source>
</evidence>
<dbReference type="AlphaFoldDB" id="A0AAV7VLL8"/>
<accession>A0AAV7VLL8</accession>
<reference evidence="3" key="1">
    <citation type="journal article" date="2022" name="bioRxiv">
        <title>Sequencing and chromosome-scale assembly of the giantPleurodeles waltlgenome.</title>
        <authorList>
            <person name="Brown T."/>
            <person name="Elewa A."/>
            <person name="Iarovenko S."/>
            <person name="Subramanian E."/>
            <person name="Araus A.J."/>
            <person name="Petzold A."/>
            <person name="Susuki M."/>
            <person name="Suzuki K.-i.T."/>
            <person name="Hayashi T."/>
            <person name="Toyoda A."/>
            <person name="Oliveira C."/>
            <person name="Osipova E."/>
            <person name="Leigh N.D."/>
            <person name="Simon A."/>
            <person name="Yun M.H."/>
        </authorList>
    </citation>
    <scope>NUCLEOTIDE SEQUENCE</scope>
    <source>
        <strain evidence="3">20211129_DDA</strain>
        <tissue evidence="3">Liver</tissue>
    </source>
</reference>
<proteinExistence type="predicted"/>
<keyword evidence="4" id="KW-1185">Reference proteome</keyword>
<dbReference type="Proteomes" id="UP001066276">
    <property type="component" value="Chromosome 2_1"/>
</dbReference>
<evidence type="ECO:0000256" key="2">
    <source>
        <dbReference type="SAM" id="MobiDB-lite"/>
    </source>
</evidence>
<comment type="caution">
    <text evidence="3">The sequence shown here is derived from an EMBL/GenBank/DDBJ whole genome shotgun (WGS) entry which is preliminary data.</text>
</comment>
<evidence type="ECO:0000256" key="1">
    <source>
        <dbReference type="SAM" id="Coils"/>
    </source>
</evidence>
<gene>
    <name evidence="3" type="ORF">NDU88_005478</name>
</gene>
<name>A0AAV7VLL8_PLEWA</name>
<feature type="region of interest" description="Disordered" evidence="2">
    <location>
        <begin position="233"/>
        <end position="276"/>
    </location>
</feature>
<feature type="compositionally biased region" description="Basic and acidic residues" evidence="2">
    <location>
        <begin position="253"/>
        <end position="268"/>
    </location>
</feature>
<dbReference type="EMBL" id="JANPWB010000003">
    <property type="protein sequence ID" value="KAJ1201672.1"/>
    <property type="molecule type" value="Genomic_DNA"/>
</dbReference>
<feature type="coiled-coil region" evidence="1">
    <location>
        <begin position="101"/>
        <end position="128"/>
    </location>
</feature>
<sequence>MRAEFIFSKSNTGERTQLIGEKTNGKPDSYAVFKELERFKKRELNKWWECESLNRYLEAEIIPRGLRIFIMPTYDDPHPDLLKEWAAHNAASSAGMMKILLKYAQLERDKLIETIDDLTKTIETFTDKKLVESLNYSMEERLTKIEEEIIQKNARKFHRDTIDYETGQIYTFAKKFDYWRRQKGAEKMQTVVDVESRKSTDVSESSDTDFEDIARSKAHTSLQDEFDFLRKDRRTNHRPWRGTGRTTGKGRGRKDEVGRETNIEKGEKLTCSNKRY</sequence>
<evidence type="ECO:0000313" key="4">
    <source>
        <dbReference type="Proteomes" id="UP001066276"/>
    </source>
</evidence>
<organism evidence="3 4">
    <name type="scientific">Pleurodeles waltl</name>
    <name type="common">Iberian ribbed newt</name>
    <dbReference type="NCBI Taxonomy" id="8319"/>
    <lineage>
        <taxon>Eukaryota</taxon>
        <taxon>Metazoa</taxon>
        <taxon>Chordata</taxon>
        <taxon>Craniata</taxon>
        <taxon>Vertebrata</taxon>
        <taxon>Euteleostomi</taxon>
        <taxon>Amphibia</taxon>
        <taxon>Batrachia</taxon>
        <taxon>Caudata</taxon>
        <taxon>Salamandroidea</taxon>
        <taxon>Salamandridae</taxon>
        <taxon>Pleurodelinae</taxon>
        <taxon>Pleurodeles</taxon>
    </lineage>
</organism>